<sequence length="152" mass="16750">MQPFVTLADLEARHPAELITLAADETTGLRDDERIEAAIGDASAQIRAILRARYSVDELSRLDADSRDTLRIDAIDIVLYRVAISFARSSDRIEKRHDEAVKRLQAIAAGKASLSFASEPGGEDAADPNRSANEVLMDAPSRVFDRRTTRDL</sequence>
<evidence type="ECO:0008006" key="3">
    <source>
        <dbReference type="Google" id="ProtNLM"/>
    </source>
</evidence>
<reference evidence="1 2" key="1">
    <citation type="journal article" date="2010" name="J. Bacteriol.">
        <title>Genome sequence of Fulvimarina pelagi HTCC2506T, a Mn(II)-oxidizing alphaproteobacterium possessing an aerobic anoxygenic photosynthetic gene cluster and Xanthorhodopsin.</title>
        <authorList>
            <person name="Kang I."/>
            <person name="Oh H.M."/>
            <person name="Lim S.I."/>
            <person name="Ferriera S."/>
            <person name="Giovannoni S.J."/>
            <person name="Cho J.C."/>
        </authorList>
    </citation>
    <scope>NUCLEOTIDE SEQUENCE [LARGE SCALE GENOMIC DNA]</scope>
    <source>
        <strain evidence="1 2">HTCC2506</strain>
    </source>
</reference>
<dbReference type="HOGENOM" id="CLU_112375_1_1_5"/>
<dbReference type="STRING" id="217511.GCA_001463845_01024"/>
<dbReference type="Proteomes" id="UP000004310">
    <property type="component" value="Unassembled WGS sequence"/>
</dbReference>
<evidence type="ECO:0000313" key="1">
    <source>
        <dbReference type="EMBL" id="EAU40162.1"/>
    </source>
</evidence>
<gene>
    <name evidence="1" type="ORF">FP2506_11417</name>
</gene>
<protein>
    <recommendedName>
        <fullName evidence="3">DUF1320 domain-containing protein</fullName>
    </recommendedName>
</protein>
<evidence type="ECO:0000313" key="2">
    <source>
        <dbReference type="Proteomes" id="UP000004310"/>
    </source>
</evidence>
<accession>Q0FYZ6</accession>
<comment type="caution">
    <text evidence="1">The sequence shown here is derived from an EMBL/GenBank/DDBJ whole genome shotgun (WGS) entry which is preliminary data.</text>
</comment>
<dbReference type="InterPro" id="IPR009752">
    <property type="entry name" value="Phage_Mu_GpJ"/>
</dbReference>
<dbReference type="AlphaFoldDB" id="Q0FYZ6"/>
<dbReference type="EMBL" id="AATP01000009">
    <property type="protein sequence ID" value="EAU40162.1"/>
    <property type="molecule type" value="Genomic_DNA"/>
</dbReference>
<name>Q0FYZ6_9HYPH</name>
<keyword evidence="2" id="KW-1185">Reference proteome</keyword>
<dbReference type="eggNOG" id="COG4387">
    <property type="taxonomic scope" value="Bacteria"/>
</dbReference>
<proteinExistence type="predicted"/>
<dbReference type="Pfam" id="PF07030">
    <property type="entry name" value="Phage_Mu_Gp36"/>
    <property type="match status" value="1"/>
</dbReference>
<dbReference type="RefSeq" id="WP_007067418.1">
    <property type="nucleotide sequence ID" value="NZ_DS022272.1"/>
</dbReference>
<organism evidence="1 2">
    <name type="scientific">Fulvimarina pelagi HTCC2506</name>
    <dbReference type="NCBI Taxonomy" id="314231"/>
    <lineage>
        <taxon>Bacteria</taxon>
        <taxon>Pseudomonadati</taxon>
        <taxon>Pseudomonadota</taxon>
        <taxon>Alphaproteobacteria</taxon>
        <taxon>Hyphomicrobiales</taxon>
        <taxon>Aurantimonadaceae</taxon>
        <taxon>Fulvimarina</taxon>
    </lineage>
</organism>